<dbReference type="Pfam" id="PF00078">
    <property type="entry name" value="RVT_1"/>
    <property type="match status" value="1"/>
</dbReference>
<dbReference type="Gene3D" id="3.60.10.10">
    <property type="entry name" value="Endonuclease/exonuclease/phosphatase"/>
    <property type="match status" value="1"/>
</dbReference>
<dbReference type="InterPro" id="IPR043502">
    <property type="entry name" value="DNA/RNA_pol_sf"/>
</dbReference>
<evidence type="ECO:0000259" key="1">
    <source>
        <dbReference type="PROSITE" id="PS50878"/>
    </source>
</evidence>
<dbReference type="PANTHER" id="PTHR19446">
    <property type="entry name" value="REVERSE TRANSCRIPTASES"/>
    <property type="match status" value="1"/>
</dbReference>
<feature type="domain" description="Reverse transcriptase" evidence="1">
    <location>
        <begin position="455"/>
        <end position="702"/>
    </location>
</feature>
<evidence type="ECO:0000313" key="3">
    <source>
        <dbReference type="Proteomes" id="UP001347796"/>
    </source>
</evidence>
<dbReference type="SUPFAM" id="SSF56219">
    <property type="entry name" value="DNase I-like"/>
    <property type="match status" value="1"/>
</dbReference>
<proteinExistence type="predicted"/>
<reference evidence="2 3" key="1">
    <citation type="submission" date="2024-01" db="EMBL/GenBank/DDBJ databases">
        <title>The genome of the rayed Mediterranean limpet Patella caerulea (Linnaeus, 1758).</title>
        <authorList>
            <person name="Anh-Thu Weber A."/>
            <person name="Halstead-Nussloch G."/>
        </authorList>
    </citation>
    <scope>NUCLEOTIDE SEQUENCE [LARGE SCALE GENOMIC DNA]</scope>
    <source>
        <strain evidence="2">AATW-2023a</strain>
        <tissue evidence="2">Whole specimen</tissue>
    </source>
</reference>
<name>A0AAN8J4S4_PATCE</name>
<accession>A0AAN8J4S4</accession>
<keyword evidence="3" id="KW-1185">Reference proteome</keyword>
<comment type="caution">
    <text evidence="2">The sequence shown here is derived from an EMBL/GenBank/DDBJ whole genome shotgun (WGS) entry which is preliminary data.</text>
</comment>
<dbReference type="InterPro" id="IPR036691">
    <property type="entry name" value="Endo/exonu/phosph_ase_sf"/>
</dbReference>
<dbReference type="InterPro" id="IPR000477">
    <property type="entry name" value="RT_dom"/>
</dbReference>
<dbReference type="EMBL" id="JAZGQO010000015">
    <property type="protein sequence ID" value="KAK6169607.1"/>
    <property type="molecule type" value="Genomic_DNA"/>
</dbReference>
<gene>
    <name evidence="2" type="ORF">SNE40_020622</name>
</gene>
<protein>
    <recommendedName>
        <fullName evidence="1">Reverse transcriptase domain-containing protein</fullName>
    </recommendedName>
</protein>
<dbReference type="AlphaFoldDB" id="A0AAN8J4S4"/>
<dbReference type="PROSITE" id="PS50878">
    <property type="entry name" value="RT_POL"/>
    <property type="match status" value="1"/>
</dbReference>
<organism evidence="2 3">
    <name type="scientific">Patella caerulea</name>
    <name type="common">Rayed Mediterranean limpet</name>
    <dbReference type="NCBI Taxonomy" id="87958"/>
    <lineage>
        <taxon>Eukaryota</taxon>
        <taxon>Metazoa</taxon>
        <taxon>Spiralia</taxon>
        <taxon>Lophotrochozoa</taxon>
        <taxon>Mollusca</taxon>
        <taxon>Gastropoda</taxon>
        <taxon>Patellogastropoda</taxon>
        <taxon>Patelloidea</taxon>
        <taxon>Patellidae</taxon>
        <taxon>Patella</taxon>
    </lineage>
</organism>
<dbReference type="SUPFAM" id="SSF56672">
    <property type="entry name" value="DNA/RNA polymerases"/>
    <property type="match status" value="1"/>
</dbReference>
<dbReference type="Proteomes" id="UP001347796">
    <property type="component" value="Unassembled WGS sequence"/>
</dbReference>
<evidence type="ECO:0000313" key="2">
    <source>
        <dbReference type="EMBL" id="KAK6169607.1"/>
    </source>
</evidence>
<sequence>MWARLKLPKITLILGVIYIPPENSKYSSLDAFTQIENELINCLSNNSYVILTGDFNSRIGNDDGISNFDYDKYLDFSDSAYTHSVVNVLNELNIQTHRICKDTNKNRYGSNLIQLCKNNDLIIMNGRMNKDITGKLTCKNASTVDYTLCTTELIKLVKEFDVLEFSCLISDAHCPLRLTLNLENSLEVKSNLNLIENPITKNICIPRKWASDKKIVFIENMKQQSDEINNILLNICNCSPDVVSVKSIDDIMSDICNLMTSTAGSVFGIKSKKYNLKVNNKPWFDHKCASGRKVYMKAKRVYKKHKTIVNKEIMNRNLKQYKNVMDKSMKSHRWSLQNSLKTLKSKNPKEYWKILKQSKHPHINSKSKLKLEDAFKYFRNINEVDIENCDPSDFTSEDDINSDTALNREITEHEILTVVSSLKNNKSAGQDLVVNEYIVSTLDEFLPIYLKLFNLIFDSGTIPSSWTIGNIIPIYKDKCDPKDPCNYRPITLLSCLGKVFTSLINNRLNKFSDKHSIINEVQTGFRQSYSVTDNMFIIHSLFETLKSSGKRLYCCFIDFKAAFDSLTRIHMWQKLSKSNIKGKCFRIIYNMYDVIKSRLVIDSQVSELFSCRIGVRQGENLSPFLFSIFLNDLTEFMSQHQIIGMPTISTEIQNGLSIYMKLFTILYADDTTLFSESAPDLQTQLDIFKTYCDTWNLTVNVS</sequence>
<dbReference type="CDD" id="cd01650">
    <property type="entry name" value="RT_nLTR_like"/>
    <property type="match status" value="1"/>
</dbReference>